<accession>A0A9P4UX71</accession>
<name>A0A9P4UX71_9PLEO</name>
<dbReference type="AlphaFoldDB" id="A0A9P4UX71"/>
<proteinExistence type="predicted"/>
<reference evidence="1" key="1">
    <citation type="journal article" date="2020" name="Stud. Mycol.">
        <title>101 Dothideomycetes genomes: a test case for predicting lifestyles and emergence of pathogens.</title>
        <authorList>
            <person name="Haridas S."/>
            <person name="Albert R."/>
            <person name="Binder M."/>
            <person name="Bloem J."/>
            <person name="Labutti K."/>
            <person name="Salamov A."/>
            <person name="Andreopoulos B."/>
            <person name="Baker S."/>
            <person name="Barry K."/>
            <person name="Bills G."/>
            <person name="Bluhm B."/>
            <person name="Cannon C."/>
            <person name="Castanera R."/>
            <person name="Culley D."/>
            <person name="Daum C."/>
            <person name="Ezra D."/>
            <person name="Gonzalez J."/>
            <person name="Henrissat B."/>
            <person name="Kuo A."/>
            <person name="Liang C."/>
            <person name="Lipzen A."/>
            <person name="Lutzoni F."/>
            <person name="Magnuson J."/>
            <person name="Mondo S."/>
            <person name="Nolan M."/>
            <person name="Ohm R."/>
            <person name="Pangilinan J."/>
            <person name="Park H.-J."/>
            <person name="Ramirez L."/>
            <person name="Alfaro M."/>
            <person name="Sun H."/>
            <person name="Tritt A."/>
            <person name="Yoshinaga Y."/>
            <person name="Zwiers L.-H."/>
            <person name="Turgeon B."/>
            <person name="Goodwin S."/>
            <person name="Spatafora J."/>
            <person name="Crous P."/>
            <person name="Grigoriev I."/>
        </authorList>
    </citation>
    <scope>NUCLEOTIDE SEQUENCE</scope>
    <source>
        <strain evidence="1">CBS 125425</strain>
    </source>
</reference>
<gene>
    <name evidence="1" type="ORF">EJ04DRAFT_55993</name>
</gene>
<dbReference type="Proteomes" id="UP000799444">
    <property type="component" value="Unassembled WGS sequence"/>
</dbReference>
<sequence>MNVQRSVAVIRRVTRCQLNSASPGASRNCCLALVPSGSQCFAGQLKRLRKSNFRCLLMKRIQSVPLQDPGRDYSGGHAKSGLTPGWLGHSGASRKGSVGRYGGLYKVY</sequence>
<protein>
    <submittedName>
        <fullName evidence="1">Uncharacterized protein</fullName>
    </submittedName>
</protein>
<comment type="caution">
    <text evidence="1">The sequence shown here is derived from an EMBL/GenBank/DDBJ whole genome shotgun (WGS) entry which is preliminary data.</text>
</comment>
<dbReference type="EMBL" id="ML996228">
    <property type="protein sequence ID" value="KAF2730034.1"/>
    <property type="molecule type" value="Genomic_DNA"/>
</dbReference>
<organism evidence="1 2">
    <name type="scientific">Polyplosphaeria fusca</name>
    <dbReference type="NCBI Taxonomy" id="682080"/>
    <lineage>
        <taxon>Eukaryota</taxon>
        <taxon>Fungi</taxon>
        <taxon>Dikarya</taxon>
        <taxon>Ascomycota</taxon>
        <taxon>Pezizomycotina</taxon>
        <taxon>Dothideomycetes</taxon>
        <taxon>Pleosporomycetidae</taxon>
        <taxon>Pleosporales</taxon>
        <taxon>Tetraplosphaeriaceae</taxon>
        <taxon>Polyplosphaeria</taxon>
    </lineage>
</organism>
<evidence type="ECO:0000313" key="1">
    <source>
        <dbReference type="EMBL" id="KAF2730034.1"/>
    </source>
</evidence>
<keyword evidence="2" id="KW-1185">Reference proteome</keyword>
<evidence type="ECO:0000313" key="2">
    <source>
        <dbReference type="Proteomes" id="UP000799444"/>
    </source>
</evidence>